<dbReference type="Proteomes" id="UP000193228">
    <property type="component" value="Unassembled WGS sequence"/>
</dbReference>
<evidence type="ECO:0000313" key="1">
    <source>
        <dbReference type="EMBL" id="SMG56425.1"/>
    </source>
</evidence>
<dbReference type="EMBL" id="FXAT01000008">
    <property type="protein sequence ID" value="SMG56425.1"/>
    <property type="molecule type" value="Genomic_DNA"/>
</dbReference>
<dbReference type="AlphaFoldDB" id="A0A1X7LRI0"/>
<evidence type="ECO:0000313" key="2">
    <source>
        <dbReference type="Proteomes" id="UP000193228"/>
    </source>
</evidence>
<sequence>MNDVDFSLGRSNGMVKVGMHTVRTDNRLEILATASCVDAICFGPIRTGVDASQSEAANECAWTGRSQ</sequence>
<accession>A0A1X7LRI0</accession>
<protein>
    <submittedName>
        <fullName evidence="1">Uncharacterized protein</fullName>
    </submittedName>
</protein>
<keyword evidence="2" id="KW-1185">Reference proteome</keyword>
<organism evidence="1 2">
    <name type="scientific">Paraburkholderia susongensis</name>
    <dbReference type="NCBI Taxonomy" id="1515439"/>
    <lineage>
        <taxon>Bacteria</taxon>
        <taxon>Pseudomonadati</taxon>
        <taxon>Pseudomonadota</taxon>
        <taxon>Betaproteobacteria</taxon>
        <taxon>Burkholderiales</taxon>
        <taxon>Burkholderiaceae</taxon>
        <taxon>Paraburkholderia</taxon>
    </lineage>
</organism>
<gene>
    <name evidence="1" type="ORF">SAMN06265784_108173</name>
</gene>
<reference evidence="2" key="1">
    <citation type="submission" date="2017-04" db="EMBL/GenBank/DDBJ databases">
        <authorList>
            <person name="Varghese N."/>
            <person name="Submissions S."/>
        </authorList>
    </citation>
    <scope>NUCLEOTIDE SEQUENCE [LARGE SCALE GENOMIC DNA]</scope>
    <source>
        <strain evidence="2">LMG 29540</strain>
    </source>
</reference>
<proteinExistence type="predicted"/>
<dbReference type="RefSeq" id="WP_085487387.1">
    <property type="nucleotide sequence ID" value="NZ_FXAT01000008.1"/>
</dbReference>
<name>A0A1X7LRI0_9BURK</name>